<keyword evidence="1" id="KW-0436">Ligase</keyword>
<keyword evidence="2" id="KW-1185">Reference proteome</keyword>
<reference evidence="1 2" key="1">
    <citation type="submission" date="2016-10" db="EMBL/GenBank/DDBJ databases">
        <authorList>
            <person name="de Groot N.N."/>
        </authorList>
    </citation>
    <scope>NUCLEOTIDE SEQUENCE [LARGE SCALE GENOMIC DNA]</scope>
    <source>
        <strain evidence="1 2">CGMCC 1.7054</strain>
    </source>
</reference>
<proteinExistence type="predicted"/>
<dbReference type="EMBL" id="FPCG01000005">
    <property type="protein sequence ID" value="SFV22831.1"/>
    <property type="molecule type" value="Genomic_DNA"/>
</dbReference>
<organism evidence="1 2">
    <name type="scientific">Micrococcus terreus</name>
    <dbReference type="NCBI Taxonomy" id="574650"/>
    <lineage>
        <taxon>Bacteria</taxon>
        <taxon>Bacillati</taxon>
        <taxon>Actinomycetota</taxon>
        <taxon>Actinomycetes</taxon>
        <taxon>Micrococcales</taxon>
        <taxon>Micrococcaceae</taxon>
        <taxon>Micrococcus</taxon>
    </lineage>
</organism>
<dbReference type="Gene3D" id="3.40.50.12780">
    <property type="entry name" value="N-terminal domain of ligase-like"/>
    <property type="match status" value="1"/>
</dbReference>
<sequence>MPKQALRLLLEARAARQGGPQALVRRQRDRLAVMVAHARTCSPYYRRRYQGLPERITDPRVLPSTTKAALMAHFDEWVTDPALTLADVQAFVSDPALIGHRLLGRYTVATSSGTTGVRGLYLLDDRSRAVTAAMAGRMLRDWLTPTDLVRIFTRGGRLAVVAATGGHFASGAVTAGLRRGPAAARIGAFSVHDPLPQLVEQLNAFDPAVLAPYAATGELLAAEQDAGRLDIHPVLVVLAAEGLAEGGYAHIAEAFGATVRHSYAATECPFLSYSCAQGWLHVNSDWVLLEPVDADHAPVPAGQPSHTVLVSNLANRVQPILRNDLGDSVLVRPDPCPCANPLPALRVQGRTADLLPFSRLDGTTATLTPLTLSSALDRVPDVQQSQIIQTGPASLALRLRPAPGTDPTRAGRAACDQLRRVLIDQTLAHVRVTLDPEPPQLSAGGKLRTVIPWKPS</sequence>
<dbReference type="Proteomes" id="UP000198881">
    <property type="component" value="Unassembled WGS sequence"/>
</dbReference>
<evidence type="ECO:0000313" key="1">
    <source>
        <dbReference type="EMBL" id="SFV22831.1"/>
    </source>
</evidence>
<evidence type="ECO:0000313" key="2">
    <source>
        <dbReference type="Proteomes" id="UP000198881"/>
    </source>
</evidence>
<dbReference type="AlphaFoldDB" id="A0A1I7MLM8"/>
<gene>
    <name evidence="1" type="ORF">SAMN04487966_10537</name>
</gene>
<accession>A0A1I7MLM8</accession>
<dbReference type="PANTHER" id="PTHR36932">
    <property type="entry name" value="CAPSULAR POLYSACCHARIDE BIOSYNTHESIS PROTEIN"/>
    <property type="match status" value="1"/>
</dbReference>
<dbReference type="STRING" id="574650.SAMN04487966_10537"/>
<protein>
    <submittedName>
        <fullName evidence="1">Phenylacetate-coenzyme A ligase PaaK, adenylate-forming domain family</fullName>
    </submittedName>
</protein>
<dbReference type="SUPFAM" id="SSF56801">
    <property type="entry name" value="Acetyl-CoA synthetase-like"/>
    <property type="match status" value="1"/>
</dbReference>
<dbReference type="InterPro" id="IPR053158">
    <property type="entry name" value="CapK_Type1_Caps_Biosynth"/>
</dbReference>
<name>A0A1I7MLM8_9MICC</name>
<dbReference type="InterPro" id="IPR042099">
    <property type="entry name" value="ANL_N_sf"/>
</dbReference>
<dbReference type="RefSeq" id="WP_177227885.1">
    <property type="nucleotide sequence ID" value="NZ_FPCG01000005.1"/>
</dbReference>
<dbReference type="GO" id="GO:0016874">
    <property type="term" value="F:ligase activity"/>
    <property type="evidence" value="ECO:0007669"/>
    <property type="project" value="UniProtKB-KW"/>
</dbReference>
<dbReference type="PANTHER" id="PTHR36932:SF1">
    <property type="entry name" value="CAPSULAR POLYSACCHARIDE BIOSYNTHESIS PROTEIN"/>
    <property type="match status" value="1"/>
</dbReference>